<dbReference type="PANTHER" id="PTHR43685:SF14">
    <property type="entry name" value="GLYCOSYLTRANSFERASE 2-LIKE DOMAIN-CONTAINING PROTEIN"/>
    <property type="match status" value="1"/>
</dbReference>
<dbReference type="InterPro" id="IPR050834">
    <property type="entry name" value="Glycosyltransf_2"/>
</dbReference>
<keyword evidence="3" id="KW-1185">Reference proteome</keyword>
<dbReference type="EMBL" id="BJYZ01000028">
    <property type="protein sequence ID" value="GEO41513.1"/>
    <property type="molecule type" value="Genomic_DNA"/>
</dbReference>
<dbReference type="RefSeq" id="WP_052831824.1">
    <property type="nucleotide sequence ID" value="NZ_BJYZ01000028.1"/>
</dbReference>
<dbReference type="AlphaFoldDB" id="A0A512DYG1"/>
<dbReference type="PANTHER" id="PTHR43685">
    <property type="entry name" value="GLYCOSYLTRANSFERASE"/>
    <property type="match status" value="1"/>
</dbReference>
<dbReference type="InterPro" id="IPR001173">
    <property type="entry name" value="Glyco_trans_2-like"/>
</dbReference>
<gene>
    <name evidence="2" type="ORF">SAE02_56610</name>
</gene>
<protein>
    <recommendedName>
        <fullName evidence="1">Glycosyltransferase 2-like domain-containing protein</fullName>
    </recommendedName>
</protein>
<evidence type="ECO:0000313" key="3">
    <source>
        <dbReference type="Proteomes" id="UP000321523"/>
    </source>
</evidence>
<feature type="domain" description="Glycosyltransferase 2-like" evidence="1">
    <location>
        <begin position="22"/>
        <end position="182"/>
    </location>
</feature>
<dbReference type="Gene3D" id="3.90.550.10">
    <property type="entry name" value="Spore Coat Polysaccharide Biosynthesis Protein SpsA, Chain A"/>
    <property type="match status" value="1"/>
</dbReference>
<organism evidence="2 3">
    <name type="scientific">Skermanella aerolata</name>
    <dbReference type="NCBI Taxonomy" id="393310"/>
    <lineage>
        <taxon>Bacteria</taxon>
        <taxon>Pseudomonadati</taxon>
        <taxon>Pseudomonadota</taxon>
        <taxon>Alphaproteobacteria</taxon>
        <taxon>Rhodospirillales</taxon>
        <taxon>Azospirillaceae</taxon>
        <taxon>Skermanella</taxon>
    </lineage>
</organism>
<dbReference type="InterPro" id="IPR029044">
    <property type="entry name" value="Nucleotide-diphossugar_trans"/>
</dbReference>
<accession>A0A512DYG1</accession>
<dbReference type="SUPFAM" id="SSF53448">
    <property type="entry name" value="Nucleotide-diphospho-sugar transferases"/>
    <property type="match status" value="1"/>
</dbReference>
<evidence type="ECO:0000313" key="2">
    <source>
        <dbReference type="EMBL" id="GEO41513.1"/>
    </source>
</evidence>
<comment type="caution">
    <text evidence="2">The sequence shown here is derived from an EMBL/GenBank/DDBJ whole genome shotgun (WGS) entry which is preliminary data.</text>
</comment>
<name>A0A512DYG1_9PROT</name>
<dbReference type="Proteomes" id="UP000321523">
    <property type="component" value="Unassembled WGS sequence"/>
</dbReference>
<evidence type="ECO:0000259" key="1">
    <source>
        <dbReference type="Pfam" id="PF00535"/>
    </source>
</evidence>
<dbReference type="Pfam" id="PF00535">
    <property type="entry name" value="Glycos_transf_2"/>
    <property type="match status" value="1"/>
</dbReference>
<proteinExistence type="predicted"/>
<reference evidence="2 3" key="1">
    <citation type="submission" date="2019-07" db="EMBL/GenBank/DDBJ databases">
        <title>Whole genome shotgun sequence of Skermanella aerolata NBRC 106429.</title>
        <authorList>
            <person name="Hosoyama A."/>
            <person name="Uohara A."/>
            <person name="Ohji S."/>
            <person name="Ichikawa N."/>
        </authorList>
    </citation>
    <scope>NUCLEOTIDE SEQUENCE [LARGE SCALE GENOMIC DNA]</scope>
    <source>
        <strain evidence="2 3">NBRC 106429</strain>
    </source>
</reference>
<sequence length="325" mass="35898">MILSQFRSRSLDRPPASRLRISVTIPAQNEEDLIEDCLHGLKAQVDRWGDPLDPDLYEVILLVNNSTDRSVEIAHRFASLYPDFRLHIIDIVLAPRHAHVGWARRLAMEEALGRFRHMRHPGGVIAATDADTVVAPDWVTETLAAVDAGADGVGGKLMLPPVSLLDAEPRLREATMRHRRYERLTHRLASLLDPDPFDCWPRHGDHGGASLAATAHAYVRAGGMPALATGEDQAFYARLKRTGARFRHSNRVRVFTSDRQDGRAAGGMAATLAGWRSHLANGNDIFVECPDAVVGRLTAKLHGQGNRVPLDEALPALGRRVMELR</sequence>